<sequence>MTLSMTVATIALAPCVNAQTPLPEGTFVSETALFEREYPRVDKANRVWFRLYAPKAQDVKANCCGFTNMEREKTGWWYGHTEPLAPGFHFYHFVVDGITVNDTQSLTYCGSFGRSSAVEVPEGPEGDYYRPAEVSHGQIRSVVYHSKQENGYRRCHVYTPAEYETSHSKHYPVLYLQHGMCEDETGWPVQGKVNFILDNLIAAGQCKPMIVVMDNGNCGIPFKAPKGTDVNEARAKFGATFPPILLNEVIPMIDKEFRTLPDRRHRAMAGLSWGGHQTFETVMPNLDKFSYVGSFSGALFFTDEQLDKVYNGVFADAARFNSHILGFFLGIGSEENFGTRQLSESLTRRGIKHTFFVSEGTAHEWLTWRRCLREFLPMLFND</sequence>
<dbReference type="InterPro" id="IPR029058">
    <property type="entry name" value="AB_hydrolase_fold"/>
</dbReference>
<dbReference type="Gene3D" id="2.60.40.10">
    <property type="entry name" value="Immunoglobulins"/>
    <property type="match status" value="1"/>
</dbReference>
<evidence type="ECO:0000313" key="2">
    <source>
        <dbReference type="EMBL" id="RHE91166.1"/>
    </source>
</evidence>
<dbReference type="Pfam" id="PF00756">
    <property type="entry name" value="Esterase"/>
    <property type="match status" value="1"/>
</dbReference>
<name>A0A414L8U4_9BACE</name>
<protein>
    <submittedName>
        <fullName evidence="2">Esterase</fullName>
    </submittedName>
</protein>
<gene>
    <name evidence="2" type="ORF">DW712_12965</name>
</gene>
<dbReference type="SUPFAM" id="SSF81296">
    <property type="entry name" value="E set domains"/>
    <property type="match status" value="1"/>
</dbReference>
<dbReference type="InterPro" id="IPR014756">
    <property type="entry name" value="Ig_E-set"/>
</dbReference>
<comment type="caution">
    <text evidence="2">The sequence shown here is derived from an EMBL/GenBank/DDBJ whole genome shotgun (WGS) entry which is preliminary data.</text>
</comment>
<proteinExistence type="predicted"/>
<dbReference type="SUPFAM" id="SSF53474">
    <property type="entry name" value="alpha/beta-Hydrolases"/>
    <property type="match status" value="1"/>
</dbReference>
<dbReference type="InterPro" id="IPR050583">
    <property type="entry name" value="Mycobacterial_A85_antigen"/>
</dbReference>
<reference evidence="2 3" key="1">
    <citation type="submission" date="2018-08" db="EMBL/GenBank/DDBJ databases">
        <title>A genome reference for cultivated species of the human gut microbiota.</title>
        <authorList>
            <person name="Zou Y."/>
            <person name="Xue W."/>
            <person name="Luo G."/>
        </authorList>
    </citation>
    <scope>NUCLEOTIDE SEQUENCE [LARGE SCALE GENOMIC DNA]</scope>
    <source>
        <strain evidence="2 3">AM27-17</strain>
    </source>
</reference>
<dbReference type="GO" id="GO:0016747">
    <property type="term" value="F:acyltransferase activity, transferring groups other than amino-acyl groups"/>
    <property type="evidence" value="ECO:0007669"/>
    <property type="project" value="TreeGrafter"/>
</dbReference>
<evidence type="ECO:0000256" key="1">
    <source>
        <dbReference type="SAM" id="SignalP"/>
    </source>
</evidence>
<dbReference type="InterPro" id="IPR000801">
    <property type="entry name" value="Esterase-like"/>
</dbReference>
<dbReference type="AlphaFoldDB" id="A0A414L8U4"/>
<dbReference type="PANTHER" id="PTHR48098:SF1">
    <property type="entry name" value="DIACYLGLYCEROL ACYLTRANSFERASE_MYCOLYLTRANSFERASE AG85A"/>
    <property type="match status" value="1"/>
</dbReference>
<dbReference type="PANTHER" id="PTHR48098">
    <property type="entry name" value="ENTEROCHELIN ESTERASE-RELATED"/>
    <property type="match status" value="1"/>
</dbReference>
<organism evidence="2 3">
    <name type="scientific">Bacteroides intestinalis</name>
    <dbReference type="NCBI Taxonomy" id="329854"/>
    <lineage>
        <taxon>Bacteria</taxon>
        <taxon>Pseudomonadati</taxon>
        <taxon>Bacteroidota</taxon>
        <taxon>Bacteroidia</taxon>
        <taxon>Bacteroidales</taxon>
        <taxon>Bacteroidaceae</taxon>
        <taxon>Bacteroides</taxon>
    </lineage>
</organism>
<dbReference type="EMBL" id="QSKV01000008">
    <property type="protein sequence ID" value="RHE91166.1"/>
    <property type="molecule type" value="Genomic_DNA"/>
</dbReference>
<evidence type="ECO:0000313" key="3">
    <source>
        <dbReference type="Proteomes" id="UP000285650"/>
    </source>
</evidence>
<keyword evidence="1" id="KW-0732">Signal</keyword>
<feature type="chain" id="PRO_5019543928" evidence="1">
    <location>
        <begin position="19"/>
        <end position="382"/>
    </location>
</feature>
<dbReference type="InterPro" id="IPR013783">
    <property type="entry name" value="Ig-like_fold"/>
</dbReference>
<feature type="signal peptide" evidence="1">
    <location>
        <begin position="1"/>
        <end position="18"/>
    </location>
</feature>
<dbReference type="Proteomes" id="UP000285650">
    <property type="component" value="Unassembled WGS sequence"/>
</dbReference>
<accession>A0A414L8U4</accession>
<dbReference type="Gene3D" id="3.40.50.1820">
    <property type="entry name" value="alpha/beta hydrolase"/>
    <property type="match status" value="1"/>
</dbReference>